<dbReference type="Proteomes" id="UP000032930">
    <property type="component" value="Chromosome"/>
</dbReference>
<feature type="domain" description="Thoeris anti-defense 2-like" evidence="1">
    <location>
        <begin position="37"/>
        <end position="105"/>
    </location>
</feature>
<dbReference type="EMBL" id="FO818637">
    <property type="protein sequence ID" value="CDM88137.1"/>
    <property type="molecule type" value="Genomic_DNA"/>
</dbReference>
<dbReference type="AlphaFoldDB" id="A0A0B6X2X5"/>
<evidence type="ECO:0000313" key="3">
    <source>
        <dbReference type="EMBL" id="CDM88137.1"/>
    </source>
</evidence>
<gene>
    <name evidence="3" type="ORF">XBW1_0780</name>
</gene>
<dbReference type="Pfam" id="PF25136">
    <property type="entry name" value="DUF7823"/>
    <property type="match status" value="2"/>
</dbReference>
<evidence type="ECO:0000259" key="2">
    <source>
        <dbReference type="Pfam" id="PF25136"/>
    </source>
</evidence>
<feature type="domain" description="DUF7823" evidence="2">
    <location>
        <begin position="134"/>
        <end position="252"/>
    </location>
</feature>
<dbReference type="KEGG" id="xbv:XBW1_0780"/>
<accession>A0A0B6X2X5</accession>
<dbReference type="RefSeq" id="WP_046335928.1">
    <property type="nucleotide sequence ID" value="NZ_CAWMEF010000001.1"/>
</dbReference>
<sequence length="407" mass="45998">MSKVNKPENNAALKCPFDPNQYHTDNEKIAVPVGSSAWALSQIFLGKQVHRSGWNAPIEHMRLAHKSEAGSADDGAAYIEKSDKDGYWSRWTPTQEDLLACDWNLLAAVCPEDSMLVFDLKSGNESGYVGYVDNQYGTLNIIQNKVGFKEILFFKSAMGSFNDMPVGYLSFKISYDIANHQTLENLLKKKLYITIDDTTYNIGHYGVFSPDDNKEEKTYKVSYEHDYPSDIDKLYKIMSQSEHSKRYYLNWNDIPSPDLNNILEFDIKFGSNSYGAGYLNYGYSGHDGVDGNGEKLGVFGTLNIIKNNTKIPDVLAFYYNGGTFFINVPYDRFNAQRIAELFEKNLYITVDDKLYKLGIPSSGDASGPANKFSIFYNIYDDSELLNLGGVLKKTGETKRLLLTWLNK</sequence>
<evidence type="ECO:0000259" key="1">
    <source>
        <dbReference type="Pfam" id="PF11195"/>
    </source>
</evidence>
<name>A0A0B6X2X5_XENBV</name>
<reference evidence="3 4" key="1">
    <citation type="submission" date="2014-02" db="EMBL/GenBank/DDBJ databases">
        <authorList>
            <person name="Genoscope - CEA"/>
        </authorList>
    </citation>
    <scope>NUCLEOTIDE SEQUENCE [LARGE SCALE GENOMIC DNA]</scope>
    <source>
        <strain evidence="3 4">CS03</strain>
    </source>
</reference>
<dbReference type="InterPro" id="IPR056725">
    <property type="entry name" value="DUF7823"/>
</dbReference>
<organism evidence="3 4">
    <name type="scientific">Xenorhabdus bovienii</name>
    <name type="common">Xenorhabdus nematophila subsp. bovienii</name>
    <dbReference type="NCBI Taxonomy" id="40576"/>
    <lineage>
        <taxon>Bacteria</taxon>
        <taxon>Pseudomonadati</taxon>
        <taxon>Pseudomonadota</taxon>
        <taxon>Gammaproteobacteria</taxon>
        <taxon>Enterobacterales</taxon>
        <taxon>Morganellaceae</taxon>
        <taxon>Xenorhabdus</taxon>
    </lineage>
</organism>
<proteinExistence type="predicted"/>
<dbReference type="Pfam" id="PF11195">
    <property type="entry name" value="Tad2-like"/>
    <property type="match status" value="1"/>
</dbReference>
<feature type="domain" description="DUF7823" evidence="2">
    <location>
        <begin position="299"/>
        <end position="404"/>
    </location>
</feature>
<protein>
    <submittedName>
        <fullName evidence="3">Putative phage protein</fullName>
    </submittedName>
</protein>
<dbReference type="InterPro" id="IPR021361">
    <property type="entry name" value="Tad2-like_dom"/>
</dbReference>
<evidence type="ECO:0000313" key="4">
    <source>
        <dbReference type="Proteomes" id="UP000032930"/>
    </source>
</evidence>